<evidence type="ECO:0000313" key="2">
    <source>
        <dbReference type="Proteomes" id="UP001597512"/>
    </source>
</evidence>
<reference evidence="2" key="1">
    <citation type="journal article" date="2019" name="Int. J. Syst. Evol. Microbiol.">
        <title>The Global Catalogue of Microorganisms (GCM) 10K type strain sequencing project: providing services to taxonomists for standard genome sequencing and annotation.</title>
        <authorList>
            <consortium name="The Broad Institute Genomics Platform"/>
            <consortium name="The Broad Institute Genome Sequencing Center for Infectious Disease"/>
            <person name="Wu L."/>
            <person name="Ma J."/>
        </authorList>
    </citation>
    <scope>NUCLEOTIDE SEQUENCE [LARGE SCALE GENOMIC DNA]</scope>
    <source>
        <strain evidence="2">KCTC 52490</strain>
    </source>
</reference>
<proteinExistence type="predicted"/>
<dbReference type="EMBL" id="JBHUOM010000001">
    <property type="protein sequence ID" value="MFD2932446.1"/>
    <property type="molecule type" value="Genomic_DNA"/>
</dbReference>
<dbReference type="GO" id="GO:0032259">
    <property type="term" value="P:methylation"/>
    <property type="evidence" value="ECO:0007669"/>
    <property type="project" value="UniProtKB-KW"/>
</dbReference>
<organism evidence="1 2">
    <name type="scientific">Spirosoma flavum</name>
    <dbReference type="NCBI Taxonomy" id="2048557"/>
    <lineage>
        <taxon>Bacteria</taxon>
        <taxon>Pseudomonadati</taxon>
        <taxon>Bacteroidota</taxon>
        <taxon>Cytophagia</taxon>
        <taxon>Cytophagales</taxon>
        <taxon>Cytophagaceae</taxon>
        <taxon>Spirosoma</taxon>
    </lineage>
</organism>
<protein>
    <submittedName>
        <fullName evidence="1">Class I SAM-dependent methyltransferase</fullName>
        <ecNumber evidence="1">2.1.1.-</ecNumber>
    </submittedName>
</protein>
<keyword evidence="2" id="KW-1185">Reference proteome</keyword>
<dbReference type="GO" id="GO:0008168">
    <property type="term" value="F:methyltransferase activity"/>
    <property type="evidence" value="ECO:0007669"/>
    <property type="project" value="UniProtKB-KW"/>
</dbReference>
<dbReference type="RefSeq" id="WP_381496644.1">
    <property type="nucleotide sequence ID" value="NZ_JBHUOM010000001.1"/>
</dbReference>
<evidence type="ECO:0000313" key="1">
    <source>
        <dbReference type="EMBL" id="MFD2932446.1"/>
    </source>
</evidence>
<keyword evidence="1" id="KW-0489">Methyltransferase</keyword>
<accession>A0ABW6AAK9</accession>
<sequence>MNRLDVIQALMQQKNRKNYLEIGVENGHIFFRIKSTFKIAVDPKFIFDATRRFGKAIINPYNLNNQYFEKTSDDFFAQDAQRVFSGKKLQLALVDGMHTYHFALRDVENTLAYMEDDGIIILHDCNPQSAGAAGRFEDWEVGEWNGDVWRTIIHLRSQRPDLNVFVLDCDQGLGIITKKKPESVLNFTPAQIEALTYDGLVQNRESWLNLKPADYFYEYFGLKRV</sequence>
<dbReference type="Pfam" id="PF13578">
    <property type="entry name" value="Methyltransf_24"/>
    <property type="match status" value="1"/>
</dbReference>
<dbReference type="Proteomes" id="UP001597512">
    <property type="component" value="Unassembled WGS sequence"/>
</dbReference>
<gene>
    <name evidence="1" type="ORF">ACFS25_01560</name>
</gene>
<comment type="caution">
    <text evidence="1">The sequence shown here is derived from an EMBL/GenBank/DDBJ whole genome shotgun (WGS) entry which is preliminary data.</text>
</comment>
<dbReference type="Gene3D" id="3.40.50.150">
    <property type="entry name" value="Vaccinia Virus protein VP39"/>
    <property type="match status" value="1"/>
</dbReference>
<name>A0ABW6AAK9_9BACT</name>
<dbReference type="InterPro" id="IPR029063">
    <property type="entry name" value="SAM-dependent_MTases_sf"/>
</dbReference>
<keyword evidence="1" id="KW-0808">Transferase</keyword>
<dbReference type="EC" id="2.1.1.-" evidence="1"/>